<name>G2QVP7_THETT</name>
<dbReference type="SUPFAM" id="SSF53474">
    <property type="entry name" value="alpha/beta-Hydrolases"/>
    <property type="match status" value="1"/>
</dbReference>
<comment type="similarity">
    <text evidence="1 3">Belongs to the type-B carboxylesterase/lipase family.</text>
</comment>
<dbReference type="eggNOG" id="KOG4389">
    <property type="taxonomic scope" value="Eukaryota"/>
</dbReference>
<organism evidence="6 7">
    <name type="scientific">Thermothielavioides terrestris (strain ATCC 38088 / NRRL 8126)</name>
    <name type="common">Thielavia terrestris</name>
    <dbReference type="NCBI Taxonomy" id="578455"/>
    <lineage>
        <taxon>Eukaryota</taxon>
        <taxon>Fungi</taxon>
        <taxon>Dikarya</taxon>
        <taxon>Ascomycota</taxon>
        <taxon>Pezizomycotina</taxon>
        <taxon>Sordariomycetes</taxon>
        <taxon>Sordariomycetidae</taxon>
        <taxon>Sordariales</taxon>
        <taxon>Chaetomiaceae</taxon>
        <taxon>Thermothielavioides</taxon>
        <taxon>Thermothielavioides terrestris</taxon>
    </lineage>
</organism>
<dbReference type="InterPro" id="IPR002018">
    <property type="entry name" value="CarbesteraseB"/>
</dbReference>
<dbReference type="EC" id="3.1.1.-" evidence="3"/>
<evidence type="ECO:0000313" key="6">
    <source>
        <dbReference type="EMBL" id="AEO63028.1"/>
    </source>
</evidence>
<evidence type="ECO:0000313" key="7">
    <source>
        <dbReference type="Proteomes" id="UP000008181"/>
    </source>
</evidence>
<feature type="domain" description="Carboxylesterase type B" evidence="5">
    <location>
        <begin position="33"/>
        <end position="542"/>
    </location>
</feature>
<dbReference type="KEGG" id="ttt:THITE_2141215"/>
<dbReference type="InterPro" id="IPR029058">
    <property type="entry name" value="AB_hydrolase_fold"/>
</dbReference>
<evidence type="ECO:0000256" key="2">
    <source>
        <dbReference type="ARBA" id="ARBA00022801"/>
    </source>
</evidence>
<feature type="chain" id="PRO_5005131436" description="Carboxylic ester hydrolase" evidence="3">
    <location>
        <begin position="19"/>
        <end position="638"/>
    </location>
</feature>
<dbReference type="PROSITE" id="PS00122">
    <property type="entry name" value="CARBOXYLESTERASE_B_1"/>
    <property type="match status" value="1"/>
</dbReference>
<dbReference type="GO" id="GO:0016787">
    <property type="term" value="F:hydrolase activity"/>
    <property type="evidence" value="ECO:0007669"/>
    <property type="project" value="UniProtKB-KW"/>
</dbReference>
<keyword evidence="3" id="KW-0732">Signal</keyword>
<dbReference type="GeneID" id="11517543"/>
<dbReference type="Gene3D" id="3.40.50.1820">
    <property type="entry name" value="alpha/beta hydrolase"/>
    <property type="match status" value="1"/>
</dbReference>
<protein>
    <recommendedName>
        <fullName evidence="3">Carboxylic ester hydrolase</fullName>
        <ecNumber evidence="3">3.1.1.-</ecNumber>
    </recommendedName>
</protein>
<proteinExistence type="inferred from homology"/>
<dbReference type="Proteomes" id="UP000008181">
    <property type="component" value="Chromosome 1"/>
</dbReference>
<evidence type="ECO:0000259" key="5">
    <source>
        <dbReference type="Pfam" id="PF00135"/>
    </source>
</evidence>
<sequence>MFLRTAILVGLAARSALADPSVTLRKNKVTYRGTAAGGVEHFQNIRYAHDTSGQRRFAPPEPYSSPEGAEVDASAPGPACPQSKAAMPPYFVEIPEISEDCLNLRIARPAGTAEGDNLPVVVHLHGGGVVKGSAYDPHFDPDKLITLSKSLSKPIIYVALNYRLTIFGFARLPILKEQKSLNNGIRDQRAGLQWVKDNIAAFGGDPDRITLFGLSAGGTATSLHLVSYGGEKGVPFTRAWAMSGPPGTALNMSSDVSELHTRNVAAMVGCGDEVEDAKLLECLRNVPFEELTKKAMEYSVSNHPPGGLFTFIPSIDGDFFPERQSVLYRSGRFVKGIPLVYGWTIDDGDLNAGPAQLYETEDSIKATIRNFAHALTDDDFARLFALYPAADFAEQAANYEARRDAAAGDPAVPVHYFRASRILRDLLFTCSSLDFGRAMAAASSAAAAGGGGGGGGVRVYALNQTMLTPVFRAVGMPYVGVAHGSDTNYIFNGVFPEGGGQSLSPADERLAAAMAGSFIRFAYTGNPAGEDGEDASLGPWPEAFPAGPEGGQQDGVEILVVGGPLGTGSVRLAGQAAAREGAGGSEEGMQIPIVGADGSLEVREMGTKEAAERQRLLEAERLLERCEFINSLTEKIGI</sequence>
<dbReference type="OrthoDB" id="408631at2759"/>
<dbReference type="RefSeq" id="XP_003649364.1">
    <property type="nucleotide sequence ID" value="XM_003649316.1"/>
</dbReference>
<dbReference type="HOGENOM" id="CLU_006586_10_4_1"/>
<accession>G2QVP7</accession>
<dbReference type="InterPro" id="IPR050309">
    <property type="entry name" value="Type-B_Carboxylest/Lipase"/>
</dbReference>
<dbReference type="AlphaFoldDB" id="G2QVP7"/>
<dbReference type="ESTHER" id="9pezi-g2qvp7">
    <property type="family name" value="Fungal_carboxylesterase_lipase"/>
</dbReference>
<evidence type="ECO:0000256" key="1">
    <source>
        <dbReference type="ARBA" id="ARBA00005964"/>
    </source>
</evidence>
<keyword evidence="2 3" id="KW-0378">Hydrolase</keyword>
<evidence type="ECO:0000256" key="3">
    <source>
        <dbReference type="RuleBase" id="RU361235"/>
    </source>
</evidence>
<dbReference type="InterPro" id="IPR019826">
    <property type="entry name" value="Carboxylesterase_B_AS"/>
</dbReference>
<feature type="region of interest" description="Disordered" evidence="4">
    <location>
        <begin position="50"/>
        <end position="80"/>
    </location>
</feature>
<dbReference type="EMBL" id="CP003009">
    <property type="protein sequence ID" value="AEO63028.1"/>
    <property type="molecule type" value="Genomic_DNA"/>
</dbReference>
<gene>
    <name evidence="6" type="ORF">THITE_2141215</name>
</gene>
<feature type="signal peptide" evidence="3">
    <location>
        <begin position="1"/>
        <end position="18"/>
    </location>
</feature>
<reference evidence="6 7" key="1">
    <citation type="journal article" date="2011" name="Nat. Biotechnol.">
        <title>Comparative genomic analysis of the thermophilic biomass-degrading fungi Myceliophthora thermophila and Thielavia terrestris.</title>
        <authorList>
            <person name="Berka R.M."/>
            <person name="Grigoriev I.V."/>
            <person name="Otillar R."/>
            <person name="Salamov A."/>
            <person name="Grimwood J."/>
            <person name="Reid I."/>
            <person name="Ishmael N."/>
            <person name="John T."/>
            <person name="Darmond C."/>
            <person name="Moisan M.-C."/>
            <person name="Henrissat B."/>
            <person name="Coutinho P.M."/>
            <person name="Lombard V."/>
            <person name="Natvig D.O."/>
            <person name="Lindquist E."/>
            <person name="Schmutz J."/>
            <person name="Lucas S."/>
            <person name="Harris P."/>
            <person name="Powlowski J."/>
            <person name="Bellemare A."/>
            <person name="Taylor D."/>
            <person name="Butler G."/>
            <person name="de Vries R.P."/>
            <person name="Allijn I.E."/>
            <person name="van den Brink J."/>
            <person name="Ushinsky S."/>
            <person name="Storms R."/>
            <person name="Powell A.J."/>
            <person name="Paulsen I.T."/>
            <person name="Elbourne L.D.H."/>
            <person name="Baker S.E."/>
            <person name="Magnuson J."/>
            <person name="LaBoissiere S."/>
            <person name="Clutterbuck A.J."/>
            <person name="Martinez D."/>
            <person name="Wogulis M."/>
            <person name="de Leon A.L."/>
            <person name="Rey M.W."/>
            <person name="Tsang A."/>
        </authorList>
    </citation>
    <scope>NUCLEOTIDE SEQUENCE [LARGE SCALE GENOMIC DNA]</scope>
    <source>
        <strain evidence="7">ATCC 38088 / NRRL 8126</strain>
    </source>
</reference>
<evidence type="ECO:0000256" key="4">
    <source>
        <dbReference type="SAM" id="MobiDB-lite"/>
    </source>
</evidence>
<dbReference type="PANTHER" id="PTHR11559">
    <property type="entry name" value="CARBOXYLESTERASE"/>
    <property type="match status" value="1"/>
</dbReference>
<keyword evidence="7" id="KW-1185">Reference proteome</keyword>
<dbReference type="Pfam" id="PF00135">
    <property type="entry name" value="COesterase"/>
    <property type="match status" value="1"/>
</dbReference>